<dbReference type="PANTHER" id="PTHR48081">
    <property type="entry name" value="AB HYDROLASE SUPERFAMILY PROTEIN C4A8.06C"/>
    <property type="match status" value="1"/>
</dbReference>
<gene>
    <name evidence="3" type="ORF">FF38_12657</name>
</gene>
<dbReference type="InterPro" id="IPR029058">
    <property type="entry name" value="AB_hydrolase_fold"/>
</dbReference>
<keyword evidence="4" id="KW-1185">Reference proteome</keyword>
<sequence length="305" mass="35943">MNLDLDREYSPTLHTKRFQNFDKPNEEVIKNFINVSEKATLLARQQYKTHLDVRYGGDNDNQLLDIYFKDQEEGTPIFVYIHGGYWQLLDKSTSGPLVFPMIEHNYRIILVDYNLCPQVTLEQITQQICNFYKWLQKYAVETKAPKISISGHSAGAHLLLQMFREEFLQPLNRLNLIEEIFLISGVYDLRELWCLKSVNPNDILNLNEDKAKELSPLCWLFDKNLLGEYQKQGLRIHILVAENDSDRFKKQAREYCEKLKALKLQTECKEFKAYDHFDIIEECVNPKSSISSYIRENLQCVKQKF</sequence>
<evidence type="ECO:0000256" key="1">
    <source>
        <dbReference type="ARBA" id="ARBA00022801"/>
    </source>
</evidence>
<dbReference type="AlphaFoldDB" id="A0A0L0C6Q2"/>
<proteinExistence type="predicted"/>
<dbReference type="SUPFAM" id="SSF53474">
    <property type="entry name" value="alpha/beta-Hydrolases"/>
    <property type="match status" value="1"/>
</dbReference>
<dbReference type="Proteomes" id="UP000037069">
    <property type="component" value="Unassembled WGS sequence"/>
</dbReference>
<evidence type="ECO:0000313" key="4">
    <source>
        <dbReference type="Proteomes" id="UP000037069"/>
    </source>
</evidence>
<dbReference type="GO" id="GO:0004061">
    <property type="term" value="F:arylformamidase activity"/>
    <property type="evidence" value="ECO:0007669"/>
    <property type="project" value="TreeGrafter"/>
</dbReference>
<dbReference type="InterPro" id="IPR050300">
    <property type="entry name" value="GDXG_lipolytic_enzyme"/>
</dbReference>
<dbReference type="OMA" id="WAVAMPS"/>
<dbReference type="OrthoDB" id="433474at2759"/>
<evidence type="ECO:0000259" key="2">
    <source>
        <dbReference type="Pfam" id="PF07859"/>
    </source>
</evidence>
<organism evidence="3 4">
    <name type="scientific">Lucilia cuprina</name>
    <name type="common">Green bottle fly</name>
    <name type="synonym">Australian sheep blowfly</name>
    <dbReference type="NCBI Taxonomy" id="7375"/>
    <lineage>
        <taxon>Eukaryota</taxon>
        <taxon>Metazoa</taxon>
        <taxon>Ecdysozoa</taxon>
        <taxon>Arthropoda</taxon>
        <taxon>Hexapoda</taxon>
        <taxon>Insecta</taxon>
        <taxon>Pterygota</taxon>
        <taxon>Neoptera</taxon>
        <taxon>Endopterygota</taxon>
        <taxon>Diptera</taxon>
        <taxon>Brachycera</taxon>
        <taxon>Muscomorpha</taxon>
        <taxon>Oestroidea</taxon>
        <taxon>Calliphoridae</taxon>
        <taxon>Luciliinae</taxon>
        <taxon>Lucilia</taxon>
    </lineage>
</organism>
<dbReference type="Gene3D" id="3.40.50.1820">
    <property type="entry name" value="alpha/beta hydrolase"/>
    <property type="match status" value="1"/>
</dbReference>
<dbReference type="PANTHER" id="PTHR48081:SF33">
    <property type="entry name" value="KYNURENINE FORMAMIDASE"/>
    <property type="match status" value="1"/>
</dbReference>
<protein>
    <submittedName>
        <fullName evidence="3">Kynurenine formamidase</fullName>
    </submittedName>
</protein>
<dbReference type="STRING" id="7375.A0A0L0C6Q2"/>
<comment type="caution">
    <text evidence="3">The sequence shown here is derived from an EMBL/GenBank/DDBJ whole genome shotgun (WGS) entry which is preliminary data.</text>
</comment>
<dbReference type="InterPro" id="IPR013094">
    <property type="entry name" value="AB_hydrolase_3"/>
</dbReference>
<accession>A0A0L0C6Q2</accession>
<keyword evidence="1" id="KW-0378">Hydrolase</keyword>
<evidence type="ECO:0000313" key="3">
    <source>
        <dbReference type="EMBL" id="KNC27119.1"/>
    </source>
</evidence>
<name>A0A0L0C6Q2_LUCCU</name>
<dbReference type="EMBL" id="JRES01000933">
    <property type="protein sequence ID" value="KNC27119.1"/>
    <property type="molecule type" value="Genomic_DNA"/>
</dbReference>
<reference evidence="3 4" key="1">
    <citation type="journal article" date="2015" name="Nat. Commun.">
        <title>Lucilia cuprina genome unlocks parasitic fly biology to underpin future interventions.</title>
        <authorList>
            <person name="Anstead C.A."/>
            <person name="Korhonen P.K."/>
            <person name="Young N.D."/>
            <person name="Hall R.S."/>
            <person name="Jex A.R."/>
            <person name="Murali S.C."/>
            <person name="Hughes D.S."/>
            <person name="Lee S.F."/>
            <person name="Perry T."/>
            <person name="Stroehlein A.J."/>
            <person name="Ansell B.R."/>
            <person name="Breugelmans B."/>
            <person name="Hofmann A."/>
            <person name="Qu J."/>
            <person name="Dugan S."/>
            <person name="Lee S.L."/>
            <person name="Chao H."/>
            <person name="Dinh H."/>
            <person name="Han Y."/>
            <person name="Doddapaneni H.V."/>
            <person name="Worley K.C."/>
            <person name="Muzny D.M."/>
            <person name="Ioannidis P."/>
            <person name="Waterhouse R.M."/>
            <person name="Zdobnov E.M."/>
            <person name="James P.J."/>
            <person name="Bagnall N.H."/>
            <person name="Kotze A.C."/>
            <person name="Gibbs R.A."/>
            <person name="Richards S."/>
            <person name="Batterham P."/>
            <person name="Gasser R.B."/>
        </authorList>
    </citation>
    <scope>NUCLEOTIDE SEQUENCE [LARGE SCALE GENOMIC DNA]</scope>
    <source>
        <strain evidence="3 4">LS</strain>
        <tissue evidence="3">Full body</tissue>
    </source>
</reference>
<dbReference type="Pfam" id="PF07859">
    <property type="entry name" value="Abhydrolase_3"/>
    <property type="match status" value="1"/>
</dbReference>
<feature type="domain" description="Alpha/beta hydrolase fold-3" evidence="2">
    <location>
        <begin position="78"/>
        <end position="276"/>
    </location>
</feature>